<dbReference type="CDD" id="cd00082">
    <property type="entry name" value="HisKA"/>
    <property type="match status" value="1"/>
</dbReference>
<sequence>MPVEDTPSEATARPEMAEPVAAKPLPSTVAVVEPSRRILFVDDERLVLEGIRRGLRASGATWDIVYETDPRVALARLQHEVFHVVVADMHMPGITGAALLAAVGAQQPDCVRVMLTGQADMNTALAAVNEGHVFRLLLKPCEKADLVRSLEQALRQYDLQTAERDLLRSRLEHAQRLAVVGEFTAGVTHDVNNLLSVVLTLARDSALFEPAKSLAMIEDAASRAAEMTKELMGFSRRDGADELEPVELGRAVRGCATLLRPMLAHEHKLELILPEEEVWVNSHLGRLRQIVSNLVINARDASPPQGRIVVIVESAELAEARPDVHREVRLTVRDEGHGMDEVTRARLFEPFFTTKAEGCGTGLGLALVQQLVRRLEGRIEVESALGAGAAFHIFLPSVETDLNP</sequence>
<evidence type="ECO:0000256" key="8">
    <source>
        <dbReference type="ARBA" id="ARBA00023012"/>
    </source>
</evidence>
<dbReference type="InterPro" id="IPR036097">
    <property type="entry name" value="HisK_dim/P_sf"/>
</dbReference>
<keyword evidence="7 13" id="KW-0067">ATP-binding</keyword>
<evidence type="ECO:0000256" key="6">
    <source>
        <dbReference type="ARBA" id="ARBA00022777"/>
    </source>
</evidence>
<dbReference type="SMART" id="SM00448">
    <property type="entry name" value="REC"/>
    <property type="match status" value="1"/>
</dbReference>
<evidence type="ECO:0000256" key="2">
    <source>
        <dbReference type="ARBA" id="ARBA00012438"/>
    </source>
</evidence>
<dbReference type="PROSITE" id="PS50110">
    <property type="entry name" value="RESPONSE_REGULATORY"/>
    <property type="match status" value="1"/>
</dbReference>
<dbReference type="InterPro" id="IPR003594">
    <property type="entry name" value="HATPase_dom"/>
</dbReference>
<feature type="modified residue" description="4-aspartylphosphate" evidence="9">
    <location>
        <position position="88"/>
    </location>
</feature>
<gene>
    <name evidence="13" type="ORF">K1X11_010900</name>
</gene>
<dbReference type="PROSITE" id="PS50109">
    <property type="entry name" value="HIS_KIN"/>
    <property type="match status" value="1"/>
</dbReference>
<dbReference type="EC" id="2.7.13.3" evidence="2"/>
<feature type="region of interest" description="Disordered" evidence="10">
    <location>
        <begin position="1"/>
        <end position="20"/>
    </location>
</feature>
<keyword evidence="8" id="KW-0902">Two-component regulatory system</keyword>
<evidence type="ECO:0000256" key="3">
    <source>
        <dbReference type="ARBA" id="ARBA00022553"/>
    </source>
</evidence>
<keyword evidence="4" id="KW-0808">Transferase</keyword>
<dbReference type="Pfam" id="PF02518">
    <property type="entry name" value="HATPase_c"/>
    <property type="match status" value="1"/>
</dbReference>
<dbReference type="Gene3D" id="1.10.287.130">
    <property type="match status" value="1"/>
</dbReference>
<evidence type="ECO:0000259" key="12">
    <source>
        <dbReference type="PROSITE" id="PS50110"/>
    </source>
</evidence>
<dbReference type="EMBL" id="CP139781">
    <property type="protein sequence ID" value="WRQ89915.1"/>
    <property type="molecule type" value="Genomic_DNA"/>
</dbReference>
<reference evidence="13 14" key="1">
    <citation type="submission" date="2021-08" db="EMBL/GenBank/DDBJ databases">
        <authorList>
            <person name="Zhang D."/>
            <person name="Zhang A."/>
            <person name="Wang L."/>
        </authorList>
    </citation>
    <scope>NUCLEOTIDE SEQUENCE [LARGE SCALE GENOMIC DNA]</scope>
    <source>
        <strain evidence="13 14">WL0086</strain>
    </source>
</reference>
<dbReference type="GO" id="GO:0005524">
    <property type="term" value="F:ATP binding"/>
    <property type="evidence" value="ECO:0007669"/>
    <property type="project" value="UniProtKB-KW"/>
</dbReference>
<dbReference type="Gene3D" id="3.30.565.10">
    <property type="entry name" value="Histidine kinase-like ATPase, C-terminal domain"/>
    <property type="match status" value="1"/>
</dbReference>
<evidence type="ECO:0000313" key="13">
    <source>
        <dbReference type="EMBL" id="WRQ89915.1"/>
    </source>
</evidence>
<dbReference type="Proteomes" id="UP000738431">
    <property type="component" value="Chromosome"/>
</dbReference>
<evidence type="ECO:0000256" key="5">
    <source>
        <dbReference type="ARBA" id="ARBA00022741"/>
    </source>
</evidence>
<dbReference type="InterPro" id="IPR004358">
    <property type="entry name" value="Sig_transdc_His_kin-like_C"/>
</dbReference>
<dbReference type="InterPro" id="IPR011006">
    <property type="entry name" value="CheY-like_superfamily"/>
</dbReference>
<dbReference type="Pfam" id="PF00072">
    <property type="entry name" value="Response_reg"/>
    <property type="match status" value="1"/>
</dbReference>
<evidence type="ECO:0000256" key="10">
    <source>
        <dbReference type="SAM" id="MobiDB-lite"/>
    </source>
</evidence>
<protein>
    <recommendedName>
        <fullName evidence="2">histidine kinase</fullName>
        <ecNumber evidence="2">2.7.13.3</ecNumber>
    </recommendedName>
</protein>
<dbReference type="SMART" id="SM00387">
    <property type="entry name" value="HATPase_c"/>
    <property type="match status" value="1"/>
</dbReference>
<accession>A0ABZ1CEW9</accession>
<proteinExistence type="predicted"/>
<dbReference type="InterPro" id="IPR036890">
    <property type="entry name" value="HATPase_C_sf"/>
</dbReference>
<dbReference type="InterPro" id="IPR005467">
    <property type="entry name" value="His_kinase_dom"/>
</dbReference>
<keyword evidence="5" id="KW-0547">Nucleotide-binding</keyword>
<dbReference type="SUPFAM" id="SSF47384">
    <property type="entry name" value="Homodimeric domain of signal transducing histidine kinase"/>
    <property type="match status" value="1"/>
</dbReference>
<dbReference type="PANTHER" id="PTHR43065">
    <property type="entry name" value="SENSOR HISTIDINE KINASE"/>
    <property type="match status" value="1"/>
</dbReference>
<feature type="domain" description="Histidine kinase" evidence="11">
    <location>
        <begin position="186"/>
        <end position="399"/>
    </location>
</feature>
<evidence type="ECO:0000313" key="14">
    <source>
        <dbReference type="Proteomes" id="UP000738431"/>
    </source>
</evidence>
<dbReference type="InterPro" id="IPR003661">
    <property type="entry name" value="HisK_dim/P_dom"/>
</dbReference>
<feature type="domain" description="Response regulatory" evidence="12">
    <location>
        <begin position="37"/>
        <end position="154"/>
    </location>
</feature>
<dbReference type="PANTHER" id="PTHR43065:SF46">
    <property type="entry name" value="C4-DICARBOXYLATE TRANSPORT SENSOR PROTEIN DCTB"/>
    <property type="match status" value="1"/>
</dbReference>
<dbReference type="SUPFAM" id="SSF52172">
    <property type="entry name" value="CheY-like"/>
    <property type="match status" value="1"/>
</dbReference>
<organism evidence="13 14">
    <name type="scientific">Actomonas aquatica</name>
    <dbReference type="NCBI Taxonomy" id="2866162"/>
    <lineage>
        <taxon>Bacteria</taxon>
        <taxon>Pseudomonadati</taxon>
        <taxon>Verrucomicrobiota</taxon>
        <taxon>Opitutia</taxon>
        <taxon>Opitutales</taxon>
        <taxon>Opitutaceae</taxon>
        <taxon>Actomonas</taxon>
    </lineage>
</organism>
<evidence type="ECO:0000256" key="4">
    <source>
        <dbReference type="ARBA" id="ARBA00022679"/>
    </source>
</evidence>
<dbReference type="SUPFAM" id="SSF55874">
    <property type="entry name" value="ATPase domain of HSP90 chaperone/DNA topoisomerase II/histidine kinase"/>
    <property type="match status" value="1"/>
</dbReference>
<keyword evidence="6" id="KW-0418">Kinase</keyword>
<reference evidence="13 14" key="2">
    <citation type="submission" date="2023-12" db="EMBL/GenBank/DDBJ databases">
        <title>Description of an unclassified Opitutus bacterium of Verrucomicrobiota.</title>
        <authorList>
            <person name="Zhang D.-F."/>
        </authorList>
    </citation>
    <scope>NUCLEOTIDE SEQUENCE [LARGE SCALE GENOMIC DNA]</scope>
    <source>
        <strain evidence="13 14">WL0086</strain>
    </source>
</reference>
<keyword evidence="14" id="KW-1185">Reference proteome</keyword>
<evidence type="ECO:0000256" key="1">
    <source>
        <dbReference type="ARBA" id="ARBA00000085"/>
    </source>
</evidence>
<name>A0ABZ1CEW9_9BACT</name>
<dbReference type="PRINTS" id="PR00344">
    <property type="entry name" value="BCTRLSENSOR"/>
</dbReference>
<comment type="catalytic activity">
    <reaction evidence="1">
        <text>ATP + protein L-histidine = ADP + protein N-phospho-L-histidine.</text>
        <dbReference type="EC" id="2.7.13.3"/>
    </reaction>
</comment>
<evidence type="ECO:0000256" key="9">
    <source>
        <dbReference type="PROSITE-ProRule" id="PRU00169"/>
    </source>
</evidence>
<keyword evidence="3 9" id="KW-0597">Phosphoprotein</keyword>
<dbReference type="InterPro" id="IPR001789">
    <property type="entry name" value="Sig_transdc_resp-reg_receiver"/>
</dbReference>
<dbReference type="Gene3D" id="3.40.50.2300">
    <property type="match status" value="1"/>
</dbReference>
<evidence type="ECO:0000259" key="11">
    <source>
        <dbReference type="PROSITE" id="PS50109"/>
    </source>
</evidence>
<dbReference type="RefSeq" id="WP_221032372.1">
    <property type="nucleotide sequence ID" value="NZ_CP139781.1"/>
</dbReference>
<evidence type="ECO:0000256" key="7">
    <source>
        <dbReference type="ARBA" id="ARBA00022840"/>
    </source>
</evidence>